<dbReference type="Gene3D" id="1.10.287.130">
    <property type="match status" value="1"/>
</dbReference>
<feature type="region of interest" description="Disordered" evidence="11">
    <location>
        <begin position="360"/>
        <end position="385"/>
    </location>
</feature>
<evidence type="ECO:0000256" key="2">
    <source>
        <dbReference type="ARBA" id="ARBA00004236"/>
    </source>
</evidence>
<dbReference type="PRINTS" id="PR00344">
    <property type="entry name" value="BCTRLSENSOR"/>
</dbReference>
<organism evidence="15 16">
    <name type="scientific">Microbacterium amylolyticum</name>
    <dbReference type="NCBI Taxonomy" id="936337"/>
    <lineage>
        <taxon>Bacteria</taxon>
        <taxon>Bacillati</taxon>
        <taxon>Actinomycetota</taxon>
        <taxon>Actinomycetes</taxon>
        <taxon>Micrococcales</taxon>
        <taxon>Microbacteriaceae</taxon>
        <taxon>Microbacterium</taxon>
    </lineage>
</organism>
<evidence type="ECO:0000256" key="7">
    <source>
        <dbReference type="ARBA" id="ARBA00022777"/>
    </source>
</evidence>
<evidence type="ECO:0000256" key="12">
    <source>
        <dbReference type="SAM" id="Phobius"/>
    </source>
</evidence>
<evidence type="ECO:0000256" key="6">
    <source>
        <dbReference type="ARBA" id="ARBA00022692"/>
    </source>
</evidence>
<sequence length="571" mass="61955">MTVGVLAAGLLSAGLGTMPILQTMLVSYTDTSVQQLSGTDVYETVFDVGNAPDTGAIVISAKNPAPRTEYIVALYHTDGTLIDISGGDQDPALTPVFPTTLTVQDAFLNQDRVFALDTLRGSSYRASVSPVEVQSGATSGLYAQLVAQPLTEADSFVRTYIVVFTGMTAITLVLGALVTRWLVTLAFRRLGQVEDTAMRIAEGNFQQRMTDIEPTTEVGRLKLAINTMLDTLDESFAERDATVDKMRRFIGDASHELRTPLVSVRGYAELFRMGAINTHEDTGKAMQRIESEAKRMTSLVEDLLNLARLDERREMEITDVDLRTIARNAALDVQAADPGRRINVNDTTFEALTGPITIISSRAPHAPDPAPLIAGEEEEEGPPTETAALRWTSAIAKAQASTRSFFQKRGDKKQDDDTAESSGDVHTLDFSEPVAGKPLEQPPIVRGNAEKIQQVIANLLGNARRYSAEDSPIELEVGIDPEKDLGWISVVDHGEGIPEEIRQKIFERFWRADTSRARETGGSGLGLAIVASIVERLKGSVSVFETPGGGATFQVGFPLVHLNEVPKELAE</sequence>
<keyword evidence="9" id="KW-0902">Two-component regulatory system</keyword>
<dbReference type="SUPFAM" id="SSF158472">
    <property type="entry name" value="HAMP domain-like"/>
    <property type="match status" value="1"/>
</dbReference>
<gene>
    <name evidence="15" type="ORF">JOF34_001814</name>
</gene>
<evidence type="ECO:0000256" key="1">
    <source>
        <dbReference type="ARBA" id="ARBA00000085"/>
    </source>
</evidence>
<evidence type="ECO:0000256" key="10">
    <source>
        <dbReference type="ARBA" id="ARBA00023136"/>
    </source>
</evidence>
<dbReference type="CDD" id="cd00082">
    <property type="entry name" value="HisKA"/>
    <property type="match status" value="1"/>
</dbReference>
<accession>A0ABS4ZJP5</accession>
<evidence type="ECO:0000256" key="3">
    <source>
        <dbReference type="ARBA" id="ARBA00012438"/>
    </source>
</evidence>
<evidence type="ECO:0000313" key="16">
    <source>
        <dbReference type="Proteomes" id="UP001519362"/>
    </source>
</evidence>
<keyword evidence="8 12" id="KW-1133">Transmembrane helix</keyword>
<dbReference type="PANTHER" id="PTHR45436">
    <property type="entry name" value="SENSOR HISTIDINE KINASE YKOH"/>
    <property type="match status" value="1"/>
</dbReference>
<dbReference type="InterPro" id="IPR050428">
    <property type="entry name" value="TCS_sensor_his_kinase"/>
</dbReference>
<dbReference type="GO" id="GO:0004673">
    <property type="term" value="F:protein histidine kinase activity"/>
    <property type="evidence" value="ECO:0007669"/>
    <property type="project" value="UniProtKB-EC"/>
</dbReference>
<dbReference type="InterPro" id="IPR003661">
    <property type="entry name" value="HisK_dim/P_dom"/>
</dbReference>
<dbReference type="SMART" id="SM00388">
    <property type="entry name" value="HisKA"/>
    <property type="match status" value="1"/>
</dbReference>
<dbReference type="InterPro" id="IPR004358">
    <property type="entry name" value="Sig_transdc_His_kin-like_C"/>
</dbReference>
<evidence type="ECO:0000259" key="14">
    <source>
        <dbReference type="PROSITE" id="PS50885"/>
    </source>
</evidence>
<keyword evidence="16" id="KW-1185">Reference proteome</keyword>
<dbReference type="Pfam" id="PF02518">
    <property type="entry name" value="HATPase_c"/>
    <property type="match status" value="1"/>
</dbReference>
<reference evidence="15 16" key="1">
    <citation type="submission" date="2021-03" db="EMBL/GenBank/DDBJ databases">
        <title>Sequencing the genomes of 1000 actinobacteria strains.</title>
        <authorList>
            <person name="Klenk H.-P."/>
        </authorList>
    </citation>
    <scope>NUCLEOTIDE SEQUENCE [LARGE SCALE GENOMIC DNA]</scope>
    <source>
        <strain evidence="15 16">DSM 24221</strain>
    </source>
</reference>
<protein>
    <recommendedName>
        <fullName evidence="3">histidine kinase</fullName>
        <ecNumber evidence="3">2.7.13.3</ecNumber>
    </recommendedName>
</protein>
<dbReference type="SMART" id="SM00304">
    <property type="entry name" value="HAMP"/>
    <property type="match status" value="1"/>
</dbReference>
<keyword evidence="10 12" id="KW-0472">Membrane</keyword>
<dbReference type="EMBL" id="JAGIOL010000001">
    <property type="protein sequence ID" value="MBP2437228.1"/>
    <property type="molecule type" value="Genomic_DNA"/>
</dbReference>
<feature type="domain" description="Histidine kinase" evidence="13">
    <location>
        <begin position="252"/>
        <end position="561"/>
    </location>
</feature>
<keyword evidence="4" id="KW-0597">Phosphoprotein</keyword>
<evidence type="ECO:0000313" key="15">
    <source>
        <dbReference type="EMBL" id="MBP2437228.1"/>
    </source>
</evidence>
<dbReference type="Gene3D" id="6.10.340.10">
    <property type="match status" value="1"/>
</dbReference>
<dbReference type="Pfam" id="PF00512">
    <property type="entry name" value="HisKA"/>
    <property type="match status" value="1"/>
</dbReference>
<comment type="catalytic activity">
    <reaction evidence="1">
        <text>ATP + protein L-histidine = ADP + protein N-phospho-L-histidine.</text>
        <dbReference type="EC" id="2.7.13.3"/>
    </reaction>
</comment>
<evidence type="ECO:0000256" key="4">
    <source>
        <dbReference type="ARBA" id="ARBA00022553"/>
    </source>
</evidence>
<dbReference type="InterPro" id="IPR036890">
    <property type="entry name" value="HATPase_C_sf"/>
</dbReference>
<dbReference type="Pfam" id="PF00672">
    <property type="entry name" value="HAMP"/>
    <property type="match status" value="1"/>
</dbReference>
<proteinExistence type="predicted"/>
<evidence type="ECO:0000256" key="5">
    <source>
        <dbReference type="ARBA" id="ARBA00022679"/>
    </source>
</evidence>
<dbReference type="EC" id="2.7.13.3" evidence="3"/>
<dbReference type="InterPro" id="IPR005467">
    <property type="entry name" value="His_kinase_dom"/>
</dbReference>
<dbReference type="SUPFAM" id="SSF55874">
    <property type="entry name" value="ATPase domain of HSP90 chaperone/DNA topoisomerase II/histidine kinase"/>
    <property type="match status" value="1"/>
</dbReference>
<dbReference type="SUPFAM" id="SSF47384">
    <property type="entry name" value="Homodimeric domain of signal transducing histidine kinase"/>
    <property type="match status" value="1"/>
</dbReference>
<dbReference type="Gene3D" id="3.30.565.10">
    <property type="entry name" value="Histidine kinase-like ATPase, C-terminal domain"/>
    <property type="match status" value="1"/>
</dbReference>
<evidence type="ECO:0000256" key="8">
    <source>
        <dbReference type="ARBA" id="ARBA00022989"/>
    </source>
</evidence>
<comment type="subcellular location">
    <subcellularLocation>
        <location evidence="2">Cell membrane</location>
    </subcellularLocation>
</comment>
<evidence type="ECO:0000256" key="9">
    <source>
        <dbReference type="ARBA" id="ARBA00023012"/>
    </source>
</evidence>
<dbReference type="InterPro" id="IPR036097">
    <property type="entry name" value="HisK_dim/P_sf"/>
</dbReference>
<dbReference type="PANTHER" id="PTHR45436:SF5">
    <property type="entry name" value="SENSOR HISTIDINE KINASE TRCS"/>
    <property type="match status" value="1"/>
</dbReference>
<feature type="region of interest" description="Disordered" evidence="11">
    <location>
        <begin position="402"/>
        <end position="442"/>
    </location>
</feature>
<dbReference type="RefSeq" id="WP_165134490.1">
    <property type="nucleotide sequence ID" value="NZ_CP049253.1"/>
</dbReference>
<dbReference type="SMART" id="SM00387">
    <property type="entry name" value="HATPase_c"/>
    <property type="match status" value="1"/>
</dbReference>
<evidence type="ECO:0000259" key="13">
    <source>
        <dbReference type="PROSITE" id="PS50109"/>
    </source>
</evidence>
<dbReference type="InterPro" id="IPR003660">
    <property type="entry name" value="HAMP_dom"/>
</dbReference>
<keyword evidence="5 15" id="KW-0808">Transferase</keyword>
<dbReference type="PROSITE" id="PS50885">
    <property type="entry name" value="HAMP"/>
    <property type="match status" value="1"/>
</dbReference>
<dbReference type="Proteomes" id="UP001519362">
    <property type="component" value="Unassembled WGS sequence"/>
</dbReference>
<dbReference type="PROSITE" id="PS50109">
    <property type="entry name" value="HIS_KIN"/>
    <property type="match status" value="1"/>
</dbReference>
<feature type="domain" description="HAMP" evidence="14">
    <location>
        <begin position="184"/>
        <end position="237"/>
    </location>
</feature>
<dbReference type="InterPro" id="IPR003594">
    <property type="entry name" value="HATPase_dom"/>
</dbReference>
<comment type="caution">
    <text evidence="15">The sequence shown here is derived from an EMBL/GenBank/DDBJ whole genome shotgun (WGS) entry which is preliminary data.</text>
</comment>
<evidence type="ECO:0000256" key="11">
    <source>
        <dbReference type="SAM" id="MobiDB-lite"/>
    </source>
</evidence>
<name>A0ABS4ZJP5_9MICO</name>
<dbReference type="CDD" id="cd06225">
    <property type="entry name" value="HAMP"/>
    <property type="match status" value="1"/>
</dbReference>
<keyword evidence="6 12" id="KW-0812">Transmembrane</keyword>
<keyword evidence="7 15" id="KW-0418">Kinase</keyword>
<dbReference type="CDD" id="cd00075">
    <property type="entry name" value="HATPase"/>
    <property type="match status" value="1"/>
</dbReference>
<feature type="transmembrane region" description="Helical" evidence="12">
    <location>
        <begin position="160"/>
        <end position="183"/>
    </location>
</feature>